<keyword evidence="6" id="KW-1185">Reference proteome</keyword>
<keyword evidence="3" id="KW-0732">Signal</keyword>
<dbReference type="Proteomes" id="UP000547973">
    <property type="component" value="Unassembled WGS sequence"/>
</dbReference>
<dbReference type="PROSITE" id="PS51257">
    <property type="entry name" value="PROKAR_LIPOPROTEIN"/>
    <property type="match status" value="1"/>
</dbReference>
<feature type="signal peptide" evidence="3">
    <location>
        <begin position="1"/>
        <end position="35"/>
    </location>
</feature>
<feature type="region of interest" description="Disordered" evidence="1">
    <location>
        <begin position="288"/>
        <end position="344"/>
    </location>
</feature>
<evidence type="ECO:0000259" key="4">
    <source>
        <dbReference type="Pfam" id="PF14257"/>
    </source>
</evidence>
<dbReference type="Gene3D" id="1.10.287.1490">
    <property type="match status" value="1"/>
</dbReference>
<evidence type="ECO:0000313" key="5">
    <source>
        <dbReference type="EMBL" id="NYI42435.1"/>
    </source>
</evidence>
<dbReference type="AlphaFoldDB" id="A0A7Z0CL64"/>
<name>A0A7Z0CL64_9MICO</name>
<organism evidence="5 6">
    <name type="scientific">Demequina lutea</name>
    <dbReference type="NCBI Taxonomy" id="431489"/>
    <lineage>
        <taxon>Bacteria</taxon>
        <taxon>Bacillati</taxon>
        <taxon>Actinomycetota</taxon>
        <taxon>Actinomycetes</taxon>
        <taxon>Micrococcales</taxon>
        <taxon>Demequinaceae</taxon>
        <taxon>Demequina</taxon>
    </lineage>
</organism>
<feature type="chain" id="PRO_5031232995" description="DUF4349 domain-containing protein" evidence="3">
    <location>
        <begin position="36"/>
        <end position="344"/>
    </location>
</feature>
<dbReference type="Pfam" id="PF14257">
    <property type="entry name" value="DUF4349"/>
    <property type="match status" value="1"/>
</dbReference>
<keyword evidence="2" id="KW-0472">Membrane</keyword>
<protein>
    <recommendedName>
        <fullName evidence="4">DUF4349 domain-containing protein</fullName>
    </recommendedName>
</protein>
<evidence type="ECO:0000313" key="6">
    <source>
        <dbReference type="Proteomes" id="UP000547973"/>
    </source>
</evidence>
<evidence type="ECO:0000256" key="1">
    <source>
        <dbReference type="SAM" id="MobiDB-lite"/>
    </source>
</evidence>
<reference evidence="5 6" key="1">
    <citation type="submission" date="2020-07" db="EMBL/GenBank/DDBJ databases">
        <title>Sequencing the genomes of 1000 actinobacteria strains.</title>
        <authorList>
            <person name="Klenk H.-P."/>
        </authorList>
    </citation>
    <scope>NUCLEOTIDE SEQUENCE [LARGE SCALE GENOMIC DNA]</scope>
    <source>
        <strain evidence="5 6">DSM 19970</strain>
    </source>
</reference>
<keyword evidence="2" id="KW-1133">Transmembrane helix</keyword>
<feature type="transmembrane region" description="Helical" evidence="2">
    <location>
        <begin position="247"/>
        <end position="279"/>
    </location>
</feature>
<dbReference type="InterPro" id="IPR025645">
    <property type="entry name" value="DUF4349"/>
</dbReference>
<dbReference type="EMBL" id="JACBZO010000001">
    <property type="protein sequence ID" value="NYI42435.1"/>
    <property type="molecule type" value="Genomic_DNA"/>
</dbReference>
<keyword evidence="2" id="KW-0812">Transmembrane</keyword>
<gene>
    <name evidence="5" type="ORF">BKA03_002554</name>
</gene>
<feature type="region of interest" description="Disordered" evidence="1">
    <location>
        <begin position="98"/>
        <end position="117"/>
    </location>
</feature>
<sequence length="344" mass="35294">MSNRGEGTMRRMRRIGVIAGLIVAAGALAGCSASADTSVANANAGNAAQVDTKVGDAAAAAPAAADRSLVVTGSLYITVEDPLAAADKAASIVQTAGGRVDARDETAPQGRDGGSASLTLRIPADDLDKVVDDLRALGTVDSYATQARDVTTEVTDLDAKISTLRASTDRIQGLLADAKDIKDIITLENELASRQAELQSLEAQQRGLHDQVSMSTIDLSLTTKPVVIADNSPQTFWDGLSSGWHGLVAFISVALVVIGALLPWAALGTVITIAVIAMVRARRRRAARRAEASPAPTPAPTTNPALWATQPGAPAPAAPQAPATPPAPAEKLAPEHPTPKPPAA</sequence>
<feature type="compositionally biased region" description="Pro residues" evidence="1">
    <location>
        <begin position="313"/>
        <end position="328"/>
    </location>
</feature>
<feature type="compositionally biased region" description="Low complexity" evidence="1">
    <location>
        <begin position="302"/>
        <end position="312"/>
    </location>
</feature>
<evidence type="ECO:0000256" key="3">
    <source>
        <dbReference type="SAM" id="SignalP"/>
    </source>
</evidence>
<proteinExistence type="predicted"/>
<evidence type="ECO:0000256" key="2">
    <source>
        <dbReference type="SAM" id="Phobius"/>
    </source>
</evidence>
<accession>A0A7Z0CL64</accession>
<feature type="domain" description="DUF4349" evidence="4">
    <location>
        <begin position="67"/>
        <end position="275"/>
    </location>
</feature>
<dbReference type="RefSeq" id="WP_062074258.1">
    <property type="nucleotide sequence ID" value="NZ_BBRC01000002.1"/>
</dbReference>
<comment type="caution">
    <text evidence="5">The sequence shown here is derived from an EMBL/GenBank/DDBJ whole genome shotgun (WGS) entry which is preliminary data.</text>
</comment>